<dbReference type="Gene3D" id="3.40.50.1820">
    <property type="entry name" value="alpha/beta hydrolase"/>
    <property type="match status" value="2"/>
</dbReference>
<dbReference type="SMART" id="SM00939">
    <property type="entry name" value="PepX_C"/>
    <property type="match status" value="1"/>
</dbReference>
<dbReference type="RefSeq" id="WP_163888234.1">
    <property type="nucleotide sequence ID" value="NZ_BLLB01000002.1"/>
</dbReference>
<protein>
    <recommendedName>
        <fullName evidence="4">Xaa-Pro dipeptidyl-peptidase C-terminal domain-containing protein</fullName>
    </recommendedName>
</protein>
<comment type="similarity">
    <text evidence="1">Belongs to the AB hydrolase superfamily.</text>
</comment>
<dbReference type="GO" id="GO:0052689">
    <property type="term" value="F:carboxylic ester hydrolase activity"/>
    <property type="evidence" value="ECO:0007669"/>
    <property type="project" value="UniProtKB-ARBA"/>
</dbReference>
<evidence type="ECO:0000259" key="4">
    <source>
        <dbReference type="SMART" id="SM00939"/>
    </source>
</evidence>
<dbReference type="InterPro" id="IPR029058">
    <property type="entry name" value="AB_hydrolase_fold"/>
</dbReference>
<dbReference type="InterPro" id="IPR013736">
    <property type="entry name" value="Xaa-Pro_dipept_C"/>
</dbReference>
<evidence type="ECO:0000313" key="5">
    <source>
        <dbReference type="EMBL" id="GFH01431.1"/>
    </source>
</evidence>
<dbReference type="EMBL" id="BLLB01000002">
    <property type="protein sequence ID" value="GFH01431.1"/>
    <property type="molecule type" value="Genomic_DNA"/>
</dbReference>
<proteinExistence type="inferred from homology"/>
<feature type="compositionally biased region" description="Acidic residues" evidence="3">
    <location>
        <begin position="70"/>
        <end position="80"/>
    </location>
</feature>
<name>A0A7I9ZK94_9MYCO</name>
<dbReference type="SUPFAM" id="SSF53474">
    <property type="entry name" value="alpha/beta-Hydrolases"/>
    <property type="match status" value="1"/>
</dbReference>
<dbReference type="PANTHER" id="PTHR22946">
    <property type="entry name" value="DIENELACTONE HYDROLASE DOMAIN-CONTAINING PROTEIN-RELATED"/>
    <property type="match status" value="1"/>
</dbReference>
<evidence type="ECO:0000256" key="3">
    <source>
        <dbReference type="SAM" id="MobiDB-lite"/>
    </source>
</evidence>
<organism evidence="5 6">
    <name type="scientific">Mycolicibacterium hippocampi</name>
    <dbReference type="NCBI Taxonomy" id="659824"/>
    <lineage>
        <taxon>Bacteria</taxon>
        <taxon>Bacillati</taxon>
        <taxon>Actinomycetota</taxon>
        <taxon>Actinomycetes</taxon>
        <taxon>Mycobacteriales</taxon>
        <taxon>Mycobacteriaceae</taxon>
        <taxon>Mycolicibacterium</taxon>
    </lineage>
</organism>
<evidence type="ECO:0000313" key="6">
    <source>
        <dbReference type="Proteomes" id="UP000465304"/>
    </source>
</evidence>
<feature type="compositionally biased region" description="Low complexity" evidence="3">
    <location>
        <begin position="29"/>
        <end position="59"/>
    </location>
</feature>
<dbReference type="SUPFAM" id="SSF49785">
    <property type="entry name" value="Galactose-binding domain-like"/>
    <property type="match status" value="1"/>
</dbReference>
<dbReference type="Pfam" id="PF02129">
    <property type="entry name" value="Peptidase_S15"/>
    <property type="match status" value="1"/>
</dbReference>
<evidence type="ECO:0000256" key="1">
    <source>
        <dbReference type="ARBA" id="ARBA00008645"/>
    </source>
</evidence>
<dbReference type="AlphaFoldDB" id="A0A7I9ZK94"/>
<keyword evidence="2" id="KW-0378">Hydrolase</keyword>
<reference evidence="5 6" key="1">
    <citation type="journal article" date="2019" name="Emerg. Microbes Infect.">
        <title>Comprehensive subspecies identification of 175 nontuberculous mycobacteria species based on 7547 genomic profiles.</title>
        <authorList>
            <person name="Matsumoto Y."/>
            <person name="Kinjo T."/>
            <person name="Motooka D."/>
            <person name="Nabeya D."/>
            <person name="Jung N."/>
            <person name="Uechi K."/>
            <person name="Horii T."/>
            <person name="Iida T."/>
            <person name="Fujita J."/>
            <person name="Nakamura S."/>
        </authorList>
    </citation>
    <scope>NUCLEOTIDE SEQUENCE [LARGE SCALE GENOMIC DNA]</scope>
    <source>
        <strain evidence="5 6">JCM 30996</strain>
    </source>
</reference>
<dbReference type="Proteomes" id="UP000465304">
    <property type="component" value="Unassembled WGS sequence"/>
</dbReference>
<accession>A0A7I9ZK94</accession>
<keyword evidence="6" id="KW-1185">Reference proteome</keyword>
<dbReference type="InterPro" id="IPR008979">
    <property type="entry name" value="Galactose-bd-like_sf"/>
</dbReference>
<feature type="compositionally biased region" description="Acidic residues" evidence="3">
    <location>
        <begin position="114"/>
        <end position="125"/>
    </location>
</feature>
<gene>
    <name evidence="5" type="ORF">MHIP_19140</name>
</gene>
<feature type="domain" description="Xaa-Pro dipeptidyl-peptidase C-terminal" evidence="4">
    <location>
        <begin position="580"/>
        <end position="782"/>
    </location>
</feature>
<feature type="compositionally biased region" description="Low complexity" evidence="3">
    <location>
        <begin position="152"/>
        <end position="161"/>
    </location>
</feature>
<feature type="compositionally biased region" description="Acidic residues" evidence="3">
    <location>
        <begin position="89"/>
        <end position="104"/>
    </location>
</feature>
<feature type="region of interest" description="Disordered" evidence="3">
    <location>
        <begin position="152"/>
        <end position="174"/>
    </location>
</feature>
<dbReference type="InterPro" id="IPR050261">
    <property type="entry name" value="FrsA_esterase"/>
</dbReference>
<evidence type="ECO:0000256" key="2">
    <source>
        <dbReference type="ARBA" id="ARBA00022801"/>
    </source>
</evidence>
<dbReference type="InterPro" id="IPR000383">
    <property type="entry name" value="Xaa-Pro-like_dom"/>
</dbReference>
<feature type="region of interest" description="Disordered" evidence="3">
    <location>
        <begin position="29"/>
        <end position="139"/>
    </location>
</feature>
<dbReference type="PANTHER" id="PTHR22946:SF9">
    <property type="entry name" value="POLYKETIDE TRANSFERASE AF380"/>
    <property type="match status" value="1"/>
</dbReference>
<comment type="caution">
    <text evidence="5">The sequence shown here is derived from an EMBL/GenBank/DDBJ whole genome shotgun (WGS) entry which is preliminary data.</text>
</comment>
<dbReference type="GO" id="GO:0008239">
    <property type="term" value="F:dipeptidyl-peptidase activity"/>
    <property type="evidence" value="ECO:0007669"/>
    <property type="project" value="InterPro"/>
</dbReference>
<dbReference type="Gene3D" id="2.60.120.260">
    <property type="entry name" value="Galactose-binding domain-like"/>
    <property type="match status" value="1"/>
</dbReference>
<sequence length="790" mass="82691">MGAGAYVGRVGGLSVALGIGAAIVMGAGSAAADDDAGSSSATTSSVSSSASSGEASSTRSKSRETRDSADDSDTDDDDASERDAPEPERDADEDDSDVADEVEDVKDRDHEAPVEEAEEPADEPEVVVAEEQPAEVVDEEPLVAEAAPVVAEQTPPATETATEAETEPAEPVEVVTTELSTVTTEEAADDTEAPVAPAVTSLVMSLVAAGRELTAESDAEQGTSLAVAAAEQYPIPTDVEIIEWTPPLEWLQRIPVLGPLVVTPLVGLAHVIPFVGDVIHPVIGFPIDHRAPAGTPAPRSLLVRSFDGAKIFVNFMPAEGLEAGEQAPTVLSGSGLGLPGSTTLELEVDSFLPNDVIGIGALRGAGYNVVTWDPRGEWRSDGRMQLQSPDFEGRDVSHIISYLATLPEVALDGVNDPKLGMVGASYGGGIQLATAAIDHRIDAIVPTIAWNSLTEVLFPDESVRSGWGTLLSAVLVATLSRPNERILPAAIVGILTGQVAQSDLDLLNDRGYADQIGDITAPTLLIQGTVDTLFTLGQSDANALALIEAGTTTKVLWYCGGHGTCLSDFNDGEVVIGRTLDWLNRYVKGQDVDTGPQFEWVDQNGDWFSSDSYPAPESMTSVTAVRTDRRTIAYIPFLGGSGPNPLVITRGLVPALLGVPSATWAFNAVNLQVPDATETTHIVGAPELTLTYSGNGNAEHVYAQIVDDRTGLVLGNHITPIPVELDGQTRTVTIPMEQIAHTLAPGQSVTVQVVTSAFNFLNFYSFGAITVEGMSVRLPTLAAEQAVAAA</sequence>